<proteinExistence type="predicted"/>
<sequence length="213" mass="23661">MQCAGPQARRAPLATIKQAIGDLHHVYDDNVKYMFSVETITELEYHRGDLTNVKFTTPLASRAWIAHYLSQLASMEDRLAQVPPVDTFRLTDDTLQFLAKSSKDFFQLDQKKPAEVTRRFPTSVDQRNGHIRATADRYANKLRKGLYQRASIAIGEGAGRGFTISGAVAKSQGRNAQLAPTAKLNLVGKIIDSIRIIGPRSEGSRDPSRSHQP</sequence>
<dbReference type="Proteomes" id="UP000183567">
    <property type="component" value="Unassembled WGS sequence"/>
</dbReference>
<evidence type="ECO:0000313" key="2">
    <source>
        <dbReference type="Proteomes" id="UP000183567"/>
    </source>
</evidence>
<gene>
    <name evidence="1" type="ORF">AZE42_03978</name>
</gene>
<dbReference type="STRING" id="180088.A0A1J8QPE8"/>
<dbReference type="AlphaFoldDB" id="A0A1J8QPE8"/>
<reference evidence="1 2" key="1">
    <citation type="submission" date="2016-03" db="EMBL/GenBank/DDBJ databases">
        <title>Comparative genomics of the ectomycorrhizal sister species Rhizopogon vinicolor and Rhizopogon vesiculosus (Basidiomycota: Boletales) reveals a divergence of the mating type B locus.</title>
        <authorList>
            <person name="Mujic A.B."/>
            <person name="Kuo A."/>
            <person name="Tritt A."/>
            <person name="Lipzen A."/>
            <person name="Chen C."/>
            <person name="Johnson J."/>
            <person name="Sharma A."/>
            <person name="Barry K."/>
            <person name="Grigoriev I.V."/>
            <person name="Spatafora J.W."/>
        </authorList>
    </citation>
    <scope>NUCLEOTIDE SEQUENCE [LARGE SCALE GENOMIC DNA]</scope>
    <source>
        <strain evidence="1 2">AM-OR11-056</strain>
    </source>
</reference>
<protein>
    <submittedName>
        <fullName evidence="1">Uncharacterized protein</fullName>
    </submittedName>
</protein>
<organism evidence="1 2">
    <name type="scientific">Rhizopogon vesiculosus</name>
    <dbReference type="NCBI Taxonomy" id="180088"/>
    <lineage>
        <taxon>Eukaryota</taxon>
        <taxon>Fungi</taxon>
        <taxon>Dikarya</taxon>
        <taxon>Basidiomycota</taxon>
        <taxon>Agaricomycotina</taxon>
        <taxon>Agaricomycetes</taxon>
        <taxon>Agaricomycetidae</taxon>
        <taxon>Boletales</taxon>
        <taxon>Suillineae</taxon>
        <taxon>Rhizopogonaceae</taxon>
        <taxon>Rhizopogon</taxon>
    </lineage>
</organism>
<comment type="caution">
    <text evidence="1">The sequence shown here is derived from an EMBL/GenBank/DDBJ whole genome shotgun (WGS) entry which is preliminary data.</text>
</comment>
<name>A0A1J8QPE8_9AGAM</name>
<accession>A0A1J8QPE8</accession>
<keyword evidence="2" id="KW-1185">Reference proteome</keyword>
<evidence type="ECO:0000313" key="1">
    <source>
        <dbReference type="EMBL" id="OJA13628.1"/>
    </source>
</evidence>
<dbReference type="OrthoDB" id="6513042at2759"/>
<dbReference type="EMBL" id="LVVM01004089">
    <property type="protein sequence ID" value="OJA13628.1"/>
    <property type="molecule type" value="Genomic_DNA"/>
</dbReference>